<comment type="caution">
    <text evidence="4">The sequence shown here is derived from an EMBL/GenBank/DDBJ whole genome shotgun (WGS) entry which is preliminary data.</text>
</comment>
<evidence type="ECO:0000256" key="2">
    <source>
        <dbReference type="PROSITE-ProRule" id="PRU00110"/>
    </source>
</evidence>
<evidence type="ECO:0000313" key="4">
    <source>
        <dbReference type="EMBL" id="GLR48685.1"/>
    </source>
</evidence>
<gene>
    <name evidence="4" type="ORF">GCM10007925_24040</name>
</gene>
<dbReference type="SUPFAM" id="SSF47226">
    <property type="entry name" value="Histidine-containing phosphotransfer domain, HPT domain"/>
    <property type="match status" value="1"/>
</dbReference>
<feature type="modified residue" description="Phosphohistidine" evidence="2">
    <location>
        <position position="40"/>
    </location>
</feature>
<dbReference type="RefSeq" id="WP_051676452.1">
    <property type="nucleotide sequence ID" value="NZ_BSOO01000035.1"/>
</dbReference>
<feature type="domain" description="HPt" evidence="3">
    <location>
        <begin position="1"/>
        <end position="92"/>
    </location>
</feature>
<proteinExistence type="predicted"/>
<dbReference type="InterPro" id="IPR036641">
    <property type="entry name" value="HPT_dom_sf"/>
</dbReference>
<evidence type="ECO:0000259" key="3">
    <source>
        <dbReference type="PROSITE" id="PS50894"/>
    </source>
</evidence>
<reference evidence="5" key="1">
    <citation type="journal article" date="2019" name="Int. J. Syst. Evol. Microbiol.">
        <title>The Global Catalogue of Microorganisms (GCM) 10K type strain sequencing project: providing services to taxonomists for standard genome sequencing and annotation.</title>
        <authorList>
            <consortium name="The Broad Institute Genomics Platform"/>
            <consortium name="The Broad Institute Genome Sequencing Center for Infectious Disease"/>
            <person name="Wu L."/>
            <person name="Ma J."/>
        </authorList>
    </citation>
    <scope>NUCLEOTIDE SEQUENCE [LARGE SCALE GENOMIC DNA]</scope>
    <source>
        <strain evidence="5">NBRC 102146</strain>
    </source>
</reference>
<accession>A0ABQ5Z7A9</accession>
<dbReference type="PROSITE" id="PS50894">
    <property type="entry name" value="HPT"/>
    <property type="match status" value="1"/>
</dbReference>
<protein>
    <recommendedName>
        <fullName evidence="3">HPt domain-containing protein</fullName>
    </recommendedName>
</protein>
<dbReference type="EMBL" id="BSOO01000035">
    <property type="protein sequence ID" value="GLR48685.1"/>
    <property type="molecule type" value="Genomic_DNA"/>
</dbReference>
<name>A0ABQ5Z7A9_9SPHN</name>
<dbReference type="Pfam" id="PF01627">
    <property type="entry name" value="Hpt"/>
    <property type="match status" value="1"/>
</dbReference>
<evidence type="ECO:0000256" key="1">
    <source>
        <dbReference type="ARBA" id="ARBA00023012"/>
    </source>
</evidence>
<keyword evidence="5" id="KW-1185">Reference proteome</keyword>
<keyword evidence="2" id="KW-0597">Phosphoprotein</keyword>
<organism evidence="4 5">
    <name type="scientific">Sphingomonas astaxanthinifaciens DSM 22298</name>
    <dbReference type="NCBI Taxonomy" id="1123267"/>
    <lineage>
        <taxon>Bacteria</taxon>
        <taxon>Pseudomonadati</taxon>
        <taxon>Pseudomonadota</taxon>
        <taxon>Alphaproteobacteria</taxon>
        <taxon>Sphingomonadales</taxon>
        <taxon>Sphingomonadaceae</taxon>
        <taxon>Sphingomonas</taxon>
    </lineage>
</organism>
<dbReference type="Proteomes" id="UP001156703">
    <property type="component" value="Unassembled WGS sequence"/>
</dbReference>
<keyword evidence="1" id="KW-0902">Two-component regulatory system</keyword>
<dbReference type="Gene3D" id="1.20.120.160">
    <property type="entry name" value="HPT domain"/>
    <property type="match status" value="1"/>
</dbReference>
<evidence type="ECO:0000313" key="5">
    <source>
        <dbReference type="Proteomes" id="UP001156703"/>
    </source>
</evidence>
<sequence>MDDPMGPLRERFRARAATHAEALDRAVAAQDEAALVALAHKLAGSAAIFGFAELGACASQIDEAAAAGGPTLDLPAVGQLLAGLRAIAHDAD</sequence>
<dbReference type="InterPro" id="IPR008207">
    <property type="entry name" value="Sig_transdc_His_kin_Hpt_dom"/>
</dbReference>